<sequence length="256" mass="26333">GLPGQDGATGAQGDKGERGSLWISAEGVPAPSKNYKESDYYIDELTYNIYVNNGSEWQLTGNIKGAQGLQGEQGEAGTDGKAGTIQIGNVSKGDNASITNRGTENAALLDFVLPKGDKGDKGDTGDTGVQGEAGQDGVTPTIVAGNTVTLSPGSSAQVKSTTTGTTTVFDFLLPTGPKGDTGSRWYVGNETPDASTGIQDERGVPRSGDMYLQLAAAEHEAKTYIKLNNGEWSEPLGMVAGPEGKPASITVGTITT</sequence>
<evidence type="ECO:0000313" key="3">
    <source>
        <dbReference type="Proteomes" id="UP001154255"/>
    </source>
</evidence>
<reference evidence="2" key="1">
    <citation type="submission" date="2022-10" db="EMBL/GenBank/DDBJ databases">
        <authorList>
            <person name="Botero Cardona J."/>
        </authorList>
    </citation>
    <scope>NUCLEOTIDE SEQUENCE</scope>
    <source>
        <strain evidence="2">LMG 31819</strain>
    </source>
</reference>
<dbReference type="AlphaFoldDB" id="A0A9W4XJ02"/>
<dbReference type="Proteomes" id="UP001154255">
    <property type="component" value="Unassembled WGS sequence"/>
</dbReference>
<comment type="caution">
    <text evidence="2">The sequence shown here is derived from an EMBL/GenBank/DDBJ whole genome shotgun (WGS) entry which is preliminary data.</text>
</comment>
<feature type="non-terminal residue" evidence="2">
    <location>
        <position position="256"/>
    </location>
</feature>
<feature type="region of interest" description="Disordered" evidence="1">
    <location>
        <begin position="180"/>
        <end position="205"/>
    </location>
</feature>
<evidence type="ECO:0000256" key="1">
    <source>
        <dbReference type="SAM" id="MobiDB-lite"/>
    </source>
</evidence>
<proteinExistence type="predicted"/>
<dbReference type="EMBL" id="CAMXCM010000028">
    <property type="protein sequence ID" value="CAI3960853.1"/>
    <property type="molecule type" value="Genomic_DNA"/>
</dbReference>
<feature type="non-terminal residue" evidence="2">
    <location>
        <position position="1"/>
    </location>
</feature>
<feature type="region of interest" description="Disordered" evidence="1">
    <location>
        <begin position="1"/>
        <end position="20"/>
    </location>
</feature>
<name>A0A9W4XJ02_9PROT</name>
<feature type="region of interest" description="Disordered" evidence="1">
    <location>
        <begin position="117"/>
        <end position="140"/>
    </location>
</feature>
<protein>
    <recommendedName>
        <fullName evidence="4">Collagen triple helix repeat protein</fullName>
    </recommendedName>
</protein>
<organism evidence="2 3">
    <name type="scientific">Commensalibacter communis</name>
    <dbReference type="NCBI Taxonomy" id="2972786"/>
    <lineage>
        <taxon>Bacteria</taxon>
        <taxon>Pseudomonadati</taxon>
        <taxon>Pseudomonadota</taxon>
        <taxon>Alphaproteobacteria</taxon>
        <taxon>Acetobacterales</taxon>
        <taxon>Acetobacteraceae</taxon>
    </lineage>
</organism>
<evidence type="ECO:0008006" key="4">
    <source>
        <dbReference type="Google" id="ProtNLM"/>
    </source>
</evidence>
<accession>A0A9W4XJ02</accession>
<gene>
    <name evidence="2" type="ORF">R53530_LOCUS2438</name>
</gene>
<evidence type="ECO:0000313" key="2">
    <source>
        <dbReference type="EMBL" id="CAI3960853.1"/>
    </source>
</evidence>
<dbReference type="PANTHER" id="PTHR24637">
    <property type="entry name" value="COLLAGEN"/>
    <property type="match status" value="1"/>
</dbReference>